<gene>
    <name evidence="7" type="ORF">FPZ12_008195</name>
</gene>
<feature type="transmembrane region" description="Helical" evidence="5">
    <location>
        <begin position="327"/>
        <end position="344"/>
    </location>
</feature>
<feature type="transmembrane region" description="Helical" evidence="5">
    <location>
        <begin position="121"/>
        <end position="142"/>
    </location>
</feature>
<feature type="transmembrane region" description="Helical" evidence="5">
    <location>
        <begin position="390"/>
        <end position="410"/>
    </location>
</feature>
<feature type="transmembrane region" description="Helical" evidence="5">
    <location>
        <begin position="26"/>
        <end position="46"/>
    </location>
</feature>
<dbReference type="GO" id="GO:0046943">
    <property type="term" value="F:carboxylic acid transmembrane transporter activity"/>
    <property type="evidence" value="ECO:0007669"/>
    <property type="project" value="TreeGrafter"/>
</dbReference>
<evidence type="ECO:0000256" key="4">
    <source>
        <dbReference type="ARBA" id="ARBA00023136"/>
    </source>
</evidence>
<feature type="transmembrane region" description="Helical" evidence="5">
    <location>
        <begin position="181"/>
        <end position="200"/>
    </location>
</feature>
<comment type="caution">
    <text evidence="7">The sequence shown here is derived from an EMBL/GenBank/DDBJ whole genome shotgun (WGS) entry which is preliminary data.</text>
</comment>
<dbReference type="PROSITE" id="PS50850">
    <property type="entry name" value="MFS"/>
    <property type="match status" value="1"/>
</dbReference>
<keyword evidence="8" id="KW-1185">Reference proteome</keyword>
<organism evidence="7 8">
    <name type="scientific">Amycolatopsis acidicola</name>
    <dbReference type="NCBI Taxonomy" id="2596893"/>
    <lineage>
        <taxon>Bacteria</taxon>
        <taxon>Bacillati</taxon>
        <taxon>Actinomycetota</taxon>
        <taxon>Actinomycetes</taxon>
        <taxon>Pseudonocardiales</taxon>
        <taxon>Pseudonocardiaceae</taxon>
        <taxon>Amycolatopsis</taxon>
    </lineage>
</organism>
<feature type="transmembrane region" description="Helical" evidence="5">
    <location>
        <begin position="295"/>
        <end position="315"/>
    </location>
</feature>
<feature type="transmembrane region" description="Helical" evidence="5">
    <location>
        <begin position="263"/>
        <end position="283"/>
    </location>
</feature>
<name>A0A5N0VD54_9PSEU</name>
<feature type="transmembrane region" description="Helical" evidence="5">
    <location>
        <begin position="154"/>
        <end position="175"/>
    </location>
</feature>
<feature type="transmembrane region" description="Helical" evidence="5">
    <location>
        <begin position="96"/>
        <end position="115"/>
    </location>
</feature>
<evidence type="ECO:0000259" key="6">
    <source>
        <dbReference type="PROSITE" id="PS50850"/>
    </source>
</evidence>
<dbReference type="RefSeq" id="WP_144748971.1">
    <property type="nucleotide sequence ID" value="NZ_VMNW02000008.1"/>
</dbReference>
<keyword evidence="4 5" id="KW-0472">Membrane</keyword>
<sequence length="453" mass="48025">MSEIAPQQQLTVNANKWLGEGRVNAFQIQMLVACALLAITEGYDLYVYGAALPTLSKALHLSEWEAGALGSAAAFGTLIGALIFGPLADRVGRKRIILSCTIISYGSMALAAISSGSVSFASARLLFGIVNGGILINVLALISEYIPHRRRLTLIGTTVATGVSLGTASGALVGILVMPHVGWRAIFGGAACLVVLYPLYHRFLPEATGYLIRSGQKERLRHFMRRAQPDARLSDDAVLTADVPAAKVPLIEVFRDNRAVPTLLFLLCYMCSTYVNNGFSFWLPKLMVNQGHTDTASIALLLPAALTAVPVSIIGGRLADRFDARPVLAVLFLLAGASIALLGFTHNYVFLLVFAGLAGGAFNSVQNLLNSYSPSYYRPSTRSTATAYNFALGRVGGIVGPIVLGGLSGGGAPFKLTIVVLAVPALVGAIAINLISRRHNYSHQLLVEKSTAD</sequence>
<dbReference type="InterPro" id="IPR011701">
    <property type="entry name" value="MFS"/>
</dbReference>
<reference evidence="7" key="1">
    <citation type="submission" date="2019-09" db="EMBL/GenBank/DDBJ databases">
        <authorList>
            <person name="Teo W.F.A."/>
            <person name="Duangmal K."/>
        </authorList>
    </citation>
    <scope>NUCLEOTIDE SEQUENCE [LARGE SCALE GENOMIC DNA]</scope>
    <source>
        <strain evidence="7">K81G1</strain>
    </source>
</reference>
<dbReference type="EMBL" id="VMNW02000008">
    <property type="protein sequence ID" value="KAA9163995.1"/>
    <property type="molecule type" value="Genomic_DNA"/>
</dbReference>
<feature type="transmembrane region" description="Helical" evidence="5">
    <location>
        <begin position="350"/>
        <end position="369"/>
    </location>
</feature>
<evidence type="ECO:0000256" key="3">
    <source>
        <dbReference type="ARBA" id="ARBA00022989"/>
    </source>
</evidence>
<dbReference type="InterPro" id="IPR036259">
    <property type="entry name" value="MFS_trans_sf"/>
</dbReference>
<dbReference type="SUPFAM" id="SSF103473">
    <property type="entry name" value="MFS general substrate transporter"/>
    <property type="match status" value="1"/>
</dbReference>
<accession>A0A5N0VD54</accession>
<dbReference type="Gene3D" id="1.20.1250.20">
    <property type="entry name" value="MFS general substrate transporter like domains"/>
    <property type="match status" value="1"/>
</dbReference>
<feature type="domain" description="Major facilitator superfamily (MFS) profile" evidence="6">
    <location>
        <begin position="30"/>
        <end position="440"/>
    </location>
</feature>
<feature type="transmembrane region" description="Helical" evidence="5">
    <location>
        <begin position="416"/>
        <end position="435"/>
    </location>
</feature>
<dbReference type="PANTHER" id="PTHR23508">
    <property type="entry name" value="CARBOXYLIC ACID TRANSPORTER PROTEIN HOMOLOG"/>
    <property type="match status" value="1"/>
</dbReference>
<evidence type="ECO:0000313" key="8">
    <source>
        <dbReference type="Proteomes" id="UP000319769"/>
    </source>
</evidence>
<dbReference type="Pfam" id="PF07690">
    <property type="entry name" value="MFS_1"/>
    <property type="match status" value="1"/>
</dbReference>
<feature type="transmembrane region" description="Helical" evidence="5">
    <location>
        <begin position="66"/>
        <end position="84"/>
    </location>
</feature>
<dbReference type="PANTHER" id="PTHR23508:SF10">
    <property type="entry name" value="CARBOXYLIC ACID TRANSPORTER PROTEIN HOMOLOG"/>
    <property type="match status" value="1"/>
</dbReference>
<protein>
    <submittedName>
        <fullName evidence="7">MFS transporter</fullName>
    </submittedName>
</protein>
<dbReference type="GO" id="GO:0005886">
    <property type="term" value="C:plasma membrane"/>
    <property type="evidence" value="ECO:0007669"/>
    <property type="project" value="UniProtKB-SubCell"/>
</dbReference>
<proteinExistence type="predicted"/>
<keyword evidence="2 5" id="KW-0812">Transmembrane</keyword>
<evidence type="ECO:0000256" key="2">
    <source>
        <dbReference type="ARBA" id="ARBA00022692"/>
    </source>
</evidence>
<dbReference type="InterPro" id="IPR020846">
    <property type="entry name" value="MFS_dom"/>
</dbReference>
<evidence type="ECO:0000313" key="7">
    <source>
        <dbReference type="EMBL" id="KAA9163995.1"/>
    </source>
</evidence>
<keyword evidence="3 5" id="KW-1133">Transmembrane helix</keyword>
<evidence type="ECO:0000256" key="1">
    <source>
        <dbReference type="ARBA" id="ARBA00004651"/>
    </source>
</evidence>
<dbReference type="AlphaFoldDB" id="A0A5N0VD54"/>
<dbReference type="OrthoDB" id="9787026at2"/>
<dbReference type="Proteomes" id="UP000319769">
    <property type="component" value="Unassembled WGS sequence"/>
</dbReference>
<comment type="subcellular location">
    <subcellularLocation>
        <location evidence="1">Cell membrane</location>
        <topology evidence="1">Multi-pass membrane protein</topology>
    </subcellularLocation>
</comment>
<evidence type="ECO:0000256" key="5">
    <source>
        <dbReference type="SAM" id="Phobius"/>
    </source>
</evidence>